<keyword evidence="7" id="KW-0012">Acyltransferase</keyword>
<accession>A0A1F6MCV8</accession>
<evidence type="ECO:0000256" key="2">
    <source>
        <dbReference type="ARBA" id="ARBA00010323"/>
    </source>
</evidence>
<dbReference type="Proteomes" id="UP000177457">
    <property type="component" value="Unassembled WGS sequence"/>
</dbReference>
<keyword evidence="3 7" id="KW-1003">Cell membrane</keyword>
<evidence type="ECO:0000256" key="6">
    <source>
        <dbReference type="ARBA" id="ARBA00023136"/>
    </source>
</evidence>
<evidence type="ECO:0000313" key="9">
    <source>
        <dbReference type="EMBL" id="OGH69497.1"/>
    </source>
</evidence>
<feature type="transmembrane region" description="Helical" evidence="8">
    <location>
        <begin position="223"/>
        <end position="242"/>
    </location>
</feature>
<proteinExistence type="inferred from homology"/>
<sequence>MSFVSLQFLIFFSIVVGLYFFLPHRFRWALLLAASYFFYMSWKPVYAVLLFLSTLVSYAGALAIARTQNTRRKKMYLWLSILISLGVLFFYKYLNFFNDTVTFLASFLHLNWEQPHISLLLPIGISFYIFKSLSYTIDVYRGKKEPETHFGIYALYVSFFPQLIAGPIERSTVLLPQFRERFSFEYERVVSGLQLMVWGFFKKVVVADGLALFVDRAYADVNALYGPAIVFVSVLFALQLYADFSGYSDIAVGSARVMGFRLMKNFDHPYSAQSVQEFWQRWHISLTTWFRDYVYTPLAFSWRHLGRKGLMFAIVLTFLLTGMWHGAGMTFVLFGLLHGCAVLFDVLIKKKKELLARRMPRVPFATMNRAWVFIFWSFSLIFFRAKDMRDAWRLVTHLATAPPSGIVSGIRSVWVNMEYEFFVVLAALLIMACARVIEKQEDAIDALRKKPASLRWFASVLVVLCILLFGTYGATEFIYVQF</sequence>
<dbReference type="Pfam" id="PF03062">
    <property type="entry name" value="MBOAT"/>
    <property type="match status" value="1"/>
</dbReference>
<keyword evidence="4 8" id="KW-0812">Transmembrane</keyword>
<feature type="transmembrane region" description="Helical" evidence="8">
    <location>
        <begin position="46"/>
        <end position="64"/>
    </location>
</feature>
<keyword evidence="7" id="KW-0808">Transferase</keyword>
<feature type="transmembrane region" description="Helical" evidence="8">
    <location>
        <begin position="150"/>
        <end position="168"/>
    </location>
</feature>
<dbReference type="InterPro" id="IPR028362">
    <property type="entry name" value="AlgI"/>
</dbReference>
<dbReference type="EMBL" id="MFQE01000077">
    <property type="protein sequence ID" value="OGH69497.1"/>
    <property type="molecule type" value="Genomic_DNA"/>
</dbReference>
<dbReference type="InterPro" id="IPR024194">
    <property type="entry name" value="Ac/AlaTfrase_AlgI/DltB"/>
</dbReference>
<comment type="similarity">
    <text evidence="2 7">Belongs to the membrane-bound acyltransferase family.</text>
</comment>
<protein>
    <recommendedName>
        <fullName evidence="11">Alginate O-acetyltransferase</fullName>
    </recommendedName>
</protein>
<evidence type="ECO:0000256" key="7">
    <source>
        <dbReference type="PIRNR" id="PIRNR016636"/>
    </source>
</evidence>
<evidence type="ECO:0000256" key="4">
    <source>
        <dbReference type="ARBA" id="ARBA00022692"/>
    </source>
</evidence>
<organism evidence="9 10">
    <name type="scientific">Candidatus Magasanikbacteria bacterium RIFCSPHIGHO2_02_FULL_51_14</name>
    <dbReference type="NCBI Taxonomy" id="1798683"/>
    <lineage>
        <taxon>Bacteria</taxon>
        <taxon>Candidatus Magasanikiibacteriota</taxon>
    </lineage>
</organism>
<dbReference type="GO" id="GO:0005886">
    <property type="term" value="C:plasma membrane"/>
    <property type="evidence" value="ECO:0007669"/>
    <property type="project" value="UniProtKB-SubCell"/>
</dbReference>
<evidence type="ECO:0000313" key="10">
    <source>
        <dbReference type="Proteomes" id="UP000177457"/>
    </source>
</evidence>
<dbReference type="InterPro" id="IPR004299">
    <property type="entry name" value="MBOAT_fam"/>
</dbReference>
<evidence type="ECO:0000256" key="5">
    <source>
        <dbReference type="ARBA" id="ARBA00022989"/>
    </source>
</evidence>
<feature type="transmembrane region" description="Helical" evidence="8">
    <location>
        <begin position="419"/>
        <end position="437"/>
    </location>
</feature>
<evidence type="ECO:0000256" key="1">
    <source>
        <dbReference type="ARBA" id="ARBA00004651"/>
    </source>
</evidence>
<dbReference type="PANTHER" id="PTHR13285:SF18">
    <property type="entry name" value="PROTEIN-CYSTEINE N-PALMITOYLTRANSFERASE RASP"/>
    <property type="match status" value="1"/>
</dbReference>
<evidence type="ECO:0000256" key="8">
    <source>
        <dbReference type="SAM" id="Phobius"/>
    </source>
</evidence>
<dbReference type="GO" id="GO:0016746">
    <property type="term" value="F:acyltransferase activity"/>
    <property type="evidence" value="ECO:0007669"/>
    <property type="project" value="UniProtKB-KW"/>
</dbReference>
<dbReference type="GO" id="GO:0042121">
    <property type="term" value="P:alginic acid biosynthetic process"/>
    <property type="evidence" value="ECO:0007669"/>
    <property type="project" value="InterPro"/>
</dbReference>
<feature type="transmembrane region" description="Helical" evidence="8">
    <location>
        <begin position="7"/>
        <end position="26"/>
    </location>
</feature>
<dbReference type="PIRSF" id="PIRSF016636">
    <property type="entry name" value="AlgI_DltB"/>
    <property type="match status" value="1"/>
</dbReference>
<dbReference type="PIRSF" id="PIRSF500217">
    <property type="entry name" value="AlgI"/>
    <property type="match status" value="1"/>
</dbReference>
<gene>
    <name evidence="9" type="ORF">A3C90_00050</name>
</gene>
<dbReference type="InterPro" id="IPR051085">
    <property type="entry name" value="MB_O-acyltransferase"/>
</dbReference>
<evidence type="ECO:0008006" key="11">
    <source>
        <dbReference type="Google" id="ProtNLM"/>
    </source>
</evidence>
<keyword evidence="5 8" id="KW-1133">Transmembrane helix</keyword>
<feature type="transmembrane region" description="Helical" evidence="8">
    <location>
        <begin position="331"/>
        <end position="348"/>
    </location>
</feature>
<dbReference type="PANTHER" id="PTHR13285">
    <property type="entry name" value="ACYLTRANSFERASE"/>
    <property type="match status" value="1"/>
</dbReference>
<comment type="caution">
    <text evidence="9">The sequence shown here is derived from an EMBL/GenBank/DDBJ whole genome shotgun (WGS) entry which is preliminary data.</text>
</comment>
<feature type="transmembrane region" description="Helical" evidence="8">
    <location>
        <begin position="457"/>
        <end position="480"/>
    </location>
</feature>
<feature type="transmembrane region" description="Helical" evidence="8">
    <location>
        <begin position="369"/>
        <end position="385"/>
    </location>
</feature>
<keyword evidence="6 7" id="KW-0472">Membrane</keyword>
<comment type="subcellular location">
    <subcellularLocation>
        <location evidence="1">Cell membrane</location>
        <topology evidence="1">Multi-pass membrane protein</topology>
    </subcellularLocation>
</comment>
<feature type="transmembrane region" description="Helical" evidence="8">
    <location>
        <begin position="114"/>
        <end position="130"/>
    </location>
</feature>
<evidence type="ECO:0000256" key="3">
    <source>
        <dbReference type="ARBA" id="ARBA00022475"/>
    </source>
</evidence>
<name>A0A1F6MCV8_9BACT</name>
<reference evidence="9 10" key="1">
    <citation type="journal article" date="2016" name="Nat. Commun.">
        <title>Thousands of microbial genomes shed light on interconnected biogeochemical processes in an aquifer system.</title>
        <authorList>
            <person name="Anantharaman K."/>
            <person name="Brown C.T."/>
            <person name="Hug L.A."/>
            <person name="Sharon I."/>
            <person name="Castelle C.J."/>
            <person name="Probst A.J."/>
            <person name="Thomas B.C."/>
            <person name="Singh A."/>
            <person name="Wilkins M.J."/>
            <person name="Karaoz U."/>
            <person name="Brodie E.L."/>
            <person name="Williams K.H."/>
            <person name="Hubbard S.S."/>
            <person name="Banfield J.F."/>
        </authorList>
    </citation>
    <scope>NUCLEOTIDE SEQUENCE [LARGE SCALE GENOMIC DNA]</scope>
</reference>
<dbReference type="AlphaFoldDB" id="A0A1F6MCV8"/>
<feature type="transmembrane region" description="Helical" evidence="8">
    <location>
        <begin position="76"/>
        <end position="94"/>
    </location>
</feature>
<dbReference type="STRING" id="1798683.A3C90_00050"/>